<dbReference type="AlphaFoldDB" id="A0A177L181"/>
<protein>
    <recommendedName>
        <fullName evidence="3">IDEAL domain-containing protein</fullName>
    </recommendedName>
</protein>
<accession>A0A177L181</accession>
<dbReference type="Proteomes" id="UP000077271">
    <property type="component" value="Unassembled WGS sequence"/>
</dbReference>
<dbReference type="EMBL" id="LQWZ01000004">
    <property type="protein sequence ID" value="OAH59196.1"/>
    <property type="molecule type" value="Genomic_DNA"/>
</dbReference>
<proteinExistence type="predicted"/>
<sequence>MMNIGDWVLAASGQSRYISYIDHFLKDTTTAYVIKVARVIDGEPEWMEPTLAIVSLRSISVMNNTLAKEDYQAMIDLAIMTADKEWFFELRERMMRDA</sequence>
<organism evidence="1 2">
    <name type="scientific">Domibacillus aminovorans</name>
    <dbReference type="NCBI Taxonomy" id="29332"/>
    <lineage>
        <taxon>Bacteria</taxon>
        <taxon>Bacillati</taxon>
        <taxon>Bacillota</taxon>
        <taxon>Bacilli</taxon>
        <taxon>Bacillales</taxon>
        <taxon>Bacillaceae</taxon>
        <taxon>Domibacillus</taxon>
    </lineage>
</organism>
<dbReference type="OrthoDB" id="2932096at2"/>
<gene>
    <name evidence="1" type="ORF">AWH48_15735</name>
</gene>
<comment type="caution">
    <text evidence="1">The sequence shown here is derived from an EMBL/GenBank/DDBJ whole genome shotgun (WGS) entry which is preliminary data.</text>
</comment>
<evidence type="ECO:0008006" key="3">
    <source>
        <dbReference type="Google" id="ProtNLM"/>
    </source>
</evidence>
<reference evidence="1 2" key="1">
    <citation type="submission" date="2016-01" db="EMBL/GenBank/DDBJ databases">
        <title>Investigation of taxonomic status of Bacillus aminovorans.</title>
        <authorList>
            <person name="Verma A."/>
            <person name="Pal Y."/>
            <person name="Krishnamurthi S."/>
        </authorList>
    </citation>
    <scope>NUCLEOTIDE SEQUENCE [LARGE SCALE GENOMIC DNA]</scope>
    <source>
        <strain evidence="1 2">DSM 4337</strain>
    </source>
</reference>
<evidence type="ECO:0000313" key="2">
    <source>
        <dbReference type="Proteomes" id="UP000077271"/>
    </source>
</evidence>
<evidence type="ECO:0000313" key="1">
    <source>
        <dbReference type="EMBL" id="OAH59196.1"/>
    </source>
</evidence>
<name>A0A177L181_9BACI</name>